<dbReference type="InterPro" id="IPR003395">
    <property type="entry name" value="RecF/RecN/SMC_N"/>
</dbReference>
<dbReference type="AlphaFoldDB" id="F5Y7G5"/>
<dbReference type="InterPro" id="IPR042174">
    <property type="entry name" value="RecF_2"/>
</dbReference>
<evidence type="ECO:0000256" key="4">
    <source>
        <dbReference type="ARBA" id="ARBA00022490"/>
    </source>
</evidence>
<keyword evidence="9 10" id="KW-0742">SOS response</keyword>
<dbReference type="RefSeq" id="WP_015709718.1">
    <property type="nucleotide sequence ID" value="NC_015577.1"/>
</dbReference>
<dbReference type="HAMAP" id="MF_00365">
    <property type="entry name" value="RecF"/>
    <property type="match status" value="1"/>
</dbReference>
<dbReference type="GO" id="GO:0006302">
    <property type="term" value="P:double-strand break repair"/>
    <property type="evidence" value="ECO:0007669"/>
    <property type="project" value="TreeGrafter"/>
</dbReference>
<keyword evidence="5 9" id="KW-0235">DNA replication</keyword>
<evidence type="ECO:0000256" key="8">
    <source>
        <dbReference type="ARBA" id="ARBA00023125"/>
    </source>
</evidence>
<reference evidence="13" key="1">
    <citation type="submission" date="2009-12" db="EMBL/GenBank/DDBJ databases">
        <title>Complete sequence of Treponema azotonutricium strain ZAS-9.</title>
        <authorList>
            <person name="Tetu S.G."/>
            <person name="Matson E."/>
            <person name="Ren Q."/>
            <person name="Seshadri R."/>
            <person name="Elbourne L."/>
            <person name="Hassan K.A."/>
            <person name="Durkin A."/>
            <person name="Radune D."/>
            <person name="Mohamoud Y."/>
            <person name="Shay R."/>
            <person name="Jin S."/>
            <person name="Zhang X."/>
            <person name="Lucey K."/>
            <person name="Ballor N.R."/>
            <person name="Ottesen E."/>
            <person name="Rosenthal R."/>
            <person name="Allen A."/>
            <person name="Leadbetter J.R."/>
            <person name="Paulsen I.T."/>
        </authorList>
    </citation>
    <scope>NUCLEOTIDE SEQUENCE [LARGE SCALE GENOMIC DNA]</scope>
    <source>
        <strain evidence="13">ATCC BAA-888 / DSM 13862 / ZAS-9</strain>
    </source>
</reference>
<dbReference type="eggNOG" id="COG1195">
    <property type="taxonomic scope" value="Bacteria"/>
</dbReference>
<comment type="subcellular location">
    <subcellularLocation>
        <location evidence="1 9 10">Cytoplasm</location>
    </subcellularLocation>
</comment>
<dbReference type="PANTHER" id="PTHR32182">
    <property type="entry name" value="DNA REPLICATION AND REPAIR PROTEIN RECF"/>
    <property type="match status" value="1"/>
</dbReference>
<dbReference type="PROSITE" id="PS00617">
    <property type="entry name" value="RECF_1"/>
    <property type="match status" value="1"/>
</dbReference>
<evidence type="ECO:0000256" key="2">
    <source>
        <dbReference type="ARBA" id="ARBA00008016"/>
    </source>
</evidence>
<dbReference type="OrthoDB" id="9803889at2"/>
<comment type="function">
    <text evidence="9 10">The RecF protein is involved in DNA metabolism; it is required for DNA replication and normal SOS inducibility. RecF binds preferentially to single-stranded, linear DNA. It also seems to bind ATP.</text>
</comment>
<dbReference type="KEGG" id="taz:TREAZ_2337"/>
<dbReference type="GO" id="GO:0000731">
    <property type="term" value="P:DNA synthesis involved in DNA repair"/>
    <property type="evidence" value="ECO:0007669"/>
    <property type="project" value="TreeGrafter"/>
</dbReference>
<dbReference type="SUPFAM" id="SSF52540">
    <property type="entry name" value="P-loop containing nucleoside triphosphate hydrolases"/>
    <property type="match status" value="1"/>
</dbReference>
<comment type="similarity">
    <text evidence="2 9 10">Belongs to the RecF family.</text>
</comment>
<dbReference type="InterPro" id="IPR027417">
    <property type="entry name" value="P-loop_NTPase"/>
</dbReference>
<dbReference type="PROSITE" id="PS00618">
    <property type="entry name" value="RECF_2"/>
    <property type="match status" value="1"/>
</dbReference>
<keyword evidence="9 10" id="KW-0234">DNA repair</keyword>
<evidence type="ECO:0000256" key="9">
    <source>
        <dbReference type="HAMAP-Rule" id="MF_00365"/>
    </source>
</evidence>
<feature type="domain" description="RecF/RecN/SMC N-terminal" evidence="11">
    <location>
        <begin position="6"/>
        <end position="330"/>
    </location>
</feature>
<dbReference type="Gene3D" id="3.40.50.300">
    <property type="entry name" value="P-loop containing nucleotide triphosphate hydrolases"/>
    <property type="match status" value="1"/>
</dbReference>
<dbReference type="STRING" id="545695.TREAZ_2337"/>
<proteinExistence type="inferred from homology"/>
<dbReference type="EMBL" id="CP001841">
    <property type="protein sequence ID" value="AEF81164.1"/>
    <property type="molecule type" value="Genomic_DNA"/>
</dbReference>
<dbReference type="NCBIfam" id="TIGR00611">
    <property type="entry name" value="recf"/>
    <property type="match status" value="1"/>
</dbReference>
<evidence type="ECO:0000256" key="7">
    <source>
        <dbReference type="ARBA" id="ARBA00022840"/>
    </source>
</evidence>
<keyword evidence="7 9" id="KW-0067">ATP-binding</keyword>
<dbReference type="PANTHER" id="PTHR32182:SF0">
    <property type="entry name" value="DNA REPLICATION AND REPAIR PROTEIN RECF"/>
    <property type="match status" value="1"/>
</dbReference>
<dbReference type="InterPro" id="IPR001238">
    <property type="entry name" value="DNA-binding_RecF"/>
</dbReference>
<keyword evidence="4 9" id="KW-0963">Cytoplasm</keyword>
<dbReference type="GO" id="GO:0009432">
    <property type="term" value="P:SOS response"/>
    <property type="evidence" value="ECO:0007669"/>
    <property type="project" value="UniProtKB-UniRule"/>
</dbReference>
<evidence type="ECO:0000313" key="12">
    <source>
        <dbReference type="EMBL" id="AEF81164.1"/>
    </source>
</evidence>
<dbReference type="Proteomes" id="UP000009222">
    <property type="component" value="Chromosome"/>
</dbReference>
<dbReference type="InterPro" id="IPR018078">
    <property type="entry name" value="DNA-binding_RecF_CS"/>
</dbReference>
<gene>
    <name evidence="9" type="primary">recF</name>
    <name evidence="12" type="ordered locus">TREAZ_2337</name>
</gene>
<evidence type="ECO:0000256" key="10">
    <source>
        <dbReference type="RuleBase" id="RU000578"/>
    </source>
</evidence>
<keyword evidence="6 9" id="KW-0547">Nucleotide-binding</keyword>
<dbReference type="GO" id="GO:0006260">
    <property type="term" value="P:DNA replication"/>
    <property type="evidence" value="ECO:0007669"/>
    <property type="project" value="UniProtKB-UniRule"/>
</dbReference>
<evidence type="ECO:0000256" key="6">
    <source>
        <dbReference type="ARBA" id="ARBA00022741"/>
    </source>
</evidence>
<keyword evidence="9 10" id="KW-0227">DNA damage</keyword>
<dbReference type="Pfam" id="PF02463">
    <property type="entry name" value="SMC_N"/>
    <property type="match status" value="1"/>
</dbReference>
<dbReference type="HOGENOM" id="CLU_040267_0_1_12"/>
<evidence type="ECO:0000256" key="3">
    <source>
        <dbReference type="ARBA" id="ARBA00020170"/>
    </source>
</evidence>
<accession>F5Y7G5</accession>
<organism evidence="12 13">
    <name type="scientific">Leadbettera azotonutricia (strain ATCC BAA-888 / DSM 13862 / ZAS-9)</name>
    <name type="common">Treponema azotonutricium</name>
    <dbReference type="NCBI Taxonomy" id="545695"/>
    <lineage>
        <taxon>Bacteria</taxon>
        <taxon>Pseudomonadati</taxon>
        <taxon>Spirochaetota</taxon>
        <taxon>Spirochaetia</taxon>
        <taxon>Spirochaetales</taxon>
        <taxon>Breznakiellaceae</taxon>
        <taxon>Leadbettera</taxon>
    </lineage>
</organism>
<evidence type="ECO:0000259" key="11">
    <source>
        <dbReference type="Pfam" id="PF02463"/>
    </source>
</evidence>
<name>F5Y7G5_LEAAZ</name>
<dbReference type="Gene3D" id="1.20.1050.90">
    <property type="entry name" value="RecF/RecN/SMC, N-terminal domain"/>
    <property type="match status" value="1"/>
</dbReference>
<feature type="binding site" evidence="9">
    <location>
        <begin position="30"/>
        <end position="37"/>
    </location>
    <ligand>
        <name>ATP</name>
        <dbReference type="ChEBI" id="CHEBI:30616"/>
    </ligand>
</feature>
<protein>
    <recommendedName>
        <fullName evidence="3 9">DNA replication and repair protein RecF</fullName>
    </recommendedName>
</protein>
<dbReference type="InParanoid" id="F5Y7G5"/>
<dbReference type="FunCoup" id="F5Y7G5">
    <property type="interactions" value="205"/>
</dbReference>
<reference evidence="12 13" key="2">
    <citation type="journal article" date="2011" name="ISME J.">
        <title>RNA-seq reveals cooperative metabolic interactions between two termite-gut spirochete species in co-culture.</title>
        <authorList>
            <person name="Rosenthal A.Z."/>
            <person name="Matson E.G."/>
            <person name="Eldar A."/>
            <person name="Leadbetter J.R."/>
        </authorList>
    </citation>
    <scope>NUCLEOTIDE SEQUENCE [LARGE SCALE GENOMIC DNA]</scope>
    <source>
        <strain evidence="13">ATCC BAA-888 / DSM 13862 / ZAS-9</strain>
    </source>
</reference>
<keyword evidence="13" id="KW-1185">Reference proteome</keyword>
<evidence type="ECO:0000313" key="13">
    <source>
        <dbReference type="Proteomes" id="UP000009222"/>
    </source>
</evidence>
<evidence type="ECO:0000256" key="1">
    <source>
        <dbReference type="ARBA" id="ARBA00004496"/>
    </source>
</evidence>
<evidence type="ECO:0000256" key="5">
    <source>
        <dbReference type="ARBA" id="ARBA00022705"/>
    </source>
</evidence>
<keyword evidence="8 9" id="KW-0238">DNA-binding</keyword>
<dbReference type="GO" id="GO:0005737">
    <property type="term" value="C:cytoplasm"/>
    <property type="evidence" value="ECO:0007669"/>
    <property type="project" value="UniProtKB-SubCell"/>
</dbReference>
<sequence length="370" mass="41920">MAFLSLRAVSFRNLKDAEIDTRGKDIFLVGENGQGKTNFLEALYFCSYGSSFRGVRDSELVRTGDKDFSVSVKLDNPLYASATVICREGKKSIALDGVKVEDRKDLLGAAPCIVFCHEDMDFISGTPENRRWFFDQTQSLSDLAYLDDLRLYRKVLKTRNALLRDCKLGLASGQKSETVALLDALDPQLAKYGLLLMEKRRDAADAFSRIFEPLYREISGIEGINIRYMPSWKDQGFEGVLARLAEKREADFSFGVSLSGPHRDRYVFTRNGHEFSGKASTGQRRLLALLLRVAQARGFSEKTGKNPVLLLDDVLLELDGEKRRKFLEIMPGYDQAFYTFLPGEPYELYRKEGTVVYHVKEGTLSMEERT</sequence>
<dbReference type="GO" id="GO:0003697">
    <property type="term" value="F:single-stranded DNA binding"/>
    <property type="evidence" value="ECO:0007669"/>
    <property type="project" value="UniProtKB-UniRule"/>
</dbReference>
<dbReference type="GO" id="GO:0005524">
    <property type="term" value="F:ATP binding"/>
    <property type="evidence" value="ECO:0007669"/>
    <property type="project" value="UniProtKB-UniRule"/>
</dbReference>